<sequence>MAKIAEIRLLFETKIKDGIPDPPGPFDPRDLERVKSDKYLYRVLEHSQNNVQQAVQMLYDIMAWRKTNKVNEINEDTVNIDYLKEGIFFPHGRDIDSCLLFILKSKLYVKGTKNVEEVKKVVIYWLERIEREEDGKKITLFFDMDGCGLNNMDIEVIMYMITLLKSYYPYLINYIIVFQLPWILSAGFKIIKGILPSAAVERLRMVNKDKLKELVAPEQALTCWGGRNDYVFKFVPENRVNVDKTMKNVTFAEDDNQHSPGEMLSLNPGKLLMFKLENDRIVAQLTIMNMDENCISFKIRTTAPEKYTVRPSSGILASKTSQTIQIIVSSGFHITSVVRDRFLVVSIQVPSSNISAKDLSKIWKNADSKADEYRLKCSCIEFKENKKIEPSKDPESIVYKLNNLQNNHNTLVKSLEMLHMYQLFSMFLIFLTIVLGYLAFKNTKHCQY</sequence>
<dbReference type="InterPro" id="IPR036865">
    <property type="entry name" value="CRAL-TRIO_dom_sf"/>
</dbReference>
<feature type="domain" description="CRAL-TRIO" evidence="2">
    <location>
        <begin position="76"/>
        <end position="232"/>
    </location>
</feature>
<dbReference type="GO" id="GO:0012505">
    <property type="term" value="C:endomembrane system"/>
    <property type="evidence" value="ECO:0007669"/>
    <property type="project" value="TreeGrafter"/>
</dbReference>
<dbReference type="SUPFAM" id="SSF52087">
    <property type="entry name" value="CRAL/TRIO domain"/>
    <property type="match status" value="1"/>
</dbReference>
<dbReference type="InterPro" id="IPR036273">
    <property type="entry name" value="CRAL/TRIO_N_dom_sf"/>
</dbReference>
<dbReference type="InterPro" id="IPR008962">
    <property type="entry name" value="PapD-like_sf"/>
</dbReference>
<dbReference type="OrthoDB" id="75724at2759"/>
<dbReference type="PROSITE" id="PS50202">
    <property type="entry name" value="MSP"/>
    <property type="match status" value="1"/>
</dbReference>
<keyword evidence="1" id="KW-0812">Transmembrane</keyword>
<dbReference type="Pfam" id="PF00635">
    <property type="entry name" value="Motile_Sperm"/>
    <property type="match status" value="1"/>
</dbReference>
<organism evidence="4 5">
    <name type="scientific">Vanessa tameamea</name>
    <name type="common">Kamehameha butterfly</name>
    <dbReference type="NCBI Taxonomy" id="334116"/>
    <lineage>
        <taxon>Eukaryota</taxon>
        <taxon>Metazoa</taxon>
        <taxon>Ecdysozoa</taxon>
        <taxon>Arthropoda</taxon>
        <taxon>Hexapoda</taxon>
        <taxon>Insecta</taxon>
        <taxon>Pterygota</taxon>
        <taxon>Neoptera</taxon>
        <taxon>Endopterygota</taxon>
        <taxon>Lepidoptera</taxon>
        <taxon>Glossata</taxon>
        <taxon>Ditrysia</taxon>
        <taxon>Papilionoidea</taxon>
        <taxon>Nymphalidae</taxon>
        <taxon>Nymphalinae</taxon>
        <taxon>Vanessa</taxon>
    </lineage>
</organism>
<evidence type="ECO:0000256" key="1">
    <source>
        <dbReference type="SAM" id="Phobius"/>
    </source>
</evidence>
<dbReference type="PROSITE" id="PS50191">
    <property type="entry name" value="CRAL_TRIO"/>
    <property type="match status" value="1"/>
</dbReference>
<dbReference type="InterPro" id="IPR000535">
    <property type="entry name" value="MSP_dom"/>
</dbReference>
<dbReference type="Pfam" id="PF00650">
    <property type="entry name" value="CRAL_TRIO"/>
    <property type="match status" value="1"/>
</dbReference>
<name>A0A8B8IM83_VANTA</name>
<protein>
    <submittedName>
        <fullName evidence="5">Motile sperm domain-containing protein 2-like</fullName>
    </submittedName>
</protein>
<gene>
    <name evidence="5" type="primary">LOC113402241</name>
</gene>
<dbReference type="SMART" id="SM00516">
    <property type="entry name" value="SEC14"/>
    <property type="match status" value="1"/>
</dbReference>
<dbReference type="InterPro" id="IPR001251">
    <property type="entry name" value="CRAL-TRIO_dom"/>
</dbReference>
<dbReference type="CDD" id="cd00170">
    <property type="entry name" value="SEC14"/>
    <property type="match status" value="1"/>
</dbReference>
<keyword evidence="1" id="KW-0472">Membrane</keyword>
<dbReference type="SUPFAM" id="SSF46938">
    <property type="entry name" value="CRAL/TRIO N-terminal domain"/>
    <property type="match status" value="1"/>
</dbReference>
<dbReference type="AlphaFoldDB" id="A0A8B8IM83"/>
<dbReference type="InterPro" id="IPR013783">
    <property type="entry name" value="Ig-like_fold"/>
</dbReference>
<dbReference type="InterPro" id="IPR053012">
    <property type="entry name" value="ER-organelle_contact"/>
</dbReference>
<dbReference type="GeneID" id="113402241"/>
<evidence type="ECO:0000259" key="2">
    <source>
        <dbReference type="PROSITE" id="PS50191"/>
    </source>
</evidence>
<evidence type="ECO:0000259" key="3">
    <source>
        <dbReference type="PROSITE" id="PS50202"/>
    </source>
</evidence>
<dbReference type="Gene3D" id="2.60.40.10">
    <property type="entry name" value="Immunoglobulins"/>
    <property type="match status" value="1"/>
</dbReference>
<feature type="domain" description="MSP" evidence="3">
    <location>
        <begin position="263"/>
        <end position="380"/>
    </location>
</feature>
<dbReference type="PANTHER" id="PTHR46384">
    <property type="entry name" value="MOTILE SPERM DOMAIN-CONTAINING PROTEIN 2"/>
    <property type="match status" value="1"/>
</dbReference>
<evidence type="ECO:0000313" key="5">
    <source>
        <dbReference type="RefSeq" id="XP_026498218.2"/>
    </source>
</evidence>
<keyword evidence="1" id="KW-1133">Transmembrane helix</keyword>
<feature type="transmembrane region" description="Helical" evidence="1">
    <location>
        <begin position="420"/>
        <end position="440"/>
    </location>
</feature>
<dbReference type="PANTHER" id="PTHR46384:SF1">
    <property type="entry name" value="MOTILE SPERM DOMAIN-CONTAINING PROTEIN 2"/>
    <property type="match status" value="1"/>
</dbReference>
<reference evidence="5" key="1">
    <citation type="submission" date="2025-08" db="UniProtKB">
        <authorList>
            <consortium name="RefSeq"/>
        </authorList>
    </citation>
    <scope>IDENTIFICATION</scope>
    <source>
        <tissue evidence="5">Whole body</tissue>
    </source>
</reference>
<keyword evidence="4" id="KW-1185">Reference proteome</keyword>
<dbReference type="Gene3D" id="3.40.525.10">
    <property type="entry name" value="CRAL-TRIO lipid binding domain"/>
    <property type="match status" value="1"/>
</dbReference>
<accession>A0A8B8IM83</accession>
<proteinExistence type="predicted"/>
<dbReference type="Proteomes" id="UP001652626">
    <property type="component" value="Chromosome 31"/>
</dbReference>
<evidence type="ECO:0000313" key="4">
    <source>
        <dbReference type="Proteomes" id="UP001652626"/>
    </source>
</evidence>
<dbReference type="SUPFAM" id="SSF49354">
    <property type="entry name" value="PapD-like"/>
    <property type="match status" value="1"/>
</dbReference>
<dbReference type="RefSeq" id="XP_026498218.2">
    <property type="nucleotide sequence ID" value="XM_026642433.2"/>
</dbReference>
<dbReference type="OMA" id="QHHESSV"/>
<dbReference type="GO" id="GO:0140284">
    <property type="term" value="C:endoplasmic reticulum-endosome membrane contact site"/>
    <property type="evidence" value="ECO:0007669"/>
    <property type="project" value="TreeGrafter"/>
</dbReference>